<reference evidence="3" key="1">
    <citation type="journal article" date="2021" name="G3 (Bethesda)">
        <title>Genomic diversity, chromosomal rearrangements, and interspecies hybridization in the ogataea polymorpha species complex.</title>
        <authorList>
            <person name="Hanson S.J."/>
            <person name="Cinneide E.O."/>
            <person name="Salzberg L.I."/>
            <person name="Wolfe K.H."/>
            <person name="McGowan J."/>
            <person name="Fitzpatrick D.A."/>
            <person name="Matlin K."/>
        </authorList>
    </citation>
    <scope>NUCLEOTIDE SEQUENCE</scope>
    <source>
        <strain evidence="3">61-244</strain>
    </source>
</reference>
<dbReference type="InterPro" id="IPR016024">
    <property type="entry name" value="ARM-type_fold"/>
</dbReference>
<evidence type="ECO:0000259" key="2">
    <source>
        <dbReference type="Pfam" id="PF12231"/>
    </source>
</evidence>
<dbReference type="EMBL" id="JAHLUX010000004">
    <property type="protein sequence ID" value="KAG7819507.1"/>
    <property type="molecule type" value="Genomic_DNA"/>
</dbReference>
<feature type="compositionally biased region" description="Basic and acidic residues" evidence="1">
    <location>
        <begin position="1193"/>
        <end position="1215"/>
    </location>
</feature>
<feature type="compositionally biased region" description="Basic and acidic residues" evidence="1">
    <location>
        <begin position="23"/>
        <end position="39"/>
    </location>
</feature>
<feature type="region of interest" description="Disordered" evidence="1">
    <location>
        <begin position="220"/>
        <end position="297"/>
    </location>
</feature>
<feature type="compositionally biased region" description="Polar residues" evidence="1">
    <location>
        <begin position="75"/>
        <end position="84"/>
    </location>
</feature>
<feature type="region of interest" description="Disordered" evidence="1">
    <location>
        <begin position="1138"/>
        <end position="1382"/>
    </location>
</feature>
<dbReference type="Pfam" id="PF12231">
    <property type="entry name" value="Rif1_N"/>
    <property type="match status" value="1"/>
</dbReference>
<proteinExistence type="predicted"/>
<protein>
    <recommendedName>
        <fullName evidence="2">Telomere-associated protein Rif1 N-terminal domain-containing protein</fullName>
    </recommendedName>
</protein>
<feature type="compositionally biased region" description="Polar residues" evidence="1">
    <location>
        <begin position="139"/>
        <end position="175"/>
    </location>
</feature>
<feature type="compositionally biased region" description="Polar residues" evidence="1">
    <location>
        <begin position="50"/>
        <end position="63"/>
    </location>
</feature>
<name>A0AAN6DH54_PICAN</name>
<feature type="compositionally biased region" description="Pro residues" evidence="1">
    <location>
        <begin position="236"/>
        <end position="251"/>
    </location>
</feature>
<dbReference type="PANTHER" id="PTHR36721">
    <property type="entry name" value="PROLINE-RICH FAMILY PROTEIN"/>
    <property type="match status" value="1"/>
</dbReference>
<feature type="compositionally biased region" description="Polar residues" evidence="1">
    <location>
        <begin position="101"/>
        <end position="121"/>
    </location>
</feature>
<feature type="compositionally biased region" description="Basic and acidic residues" evidence="1">
    <location>
        <begin position="89"/>
        <end position="99"/>
    </location>
</feature>
<accession>A0AAN6DH54</accession>
<feature type="compositionally biased region" description="Pro residues" evidence="1">
    <location>
        <begin position="1349"/>
        <end position="1359"/>
    </location>
</feature>
<feature type="region of interest" description="Disordered" evidence="1">
    <location>
        <begin position="1"/>
        <end position="205"/>
    </location>
</feature>
<sequence length="1502" mass="166375">MSANDNDTGRTSPTVIVAPTTSGRDKADRLGKKFADAKRNNRSRFAPSRSAESPYNVLTSPSKNDPVKLSRLYSIMNSKRSTNNKTKRLREEPALRRSASDLAQAQTSTTQNALVSQSQPAVATPIIISDTPKTDPVASEQSKPSPNKSTASEPQSQSKTPQATRNGNSQSTPTNGSHPSPSQSGSSKTPLTPRQLHLRISKHAFEKSAAQIGDTISTFQAVVRNPARPSNTDQRPPAPKSPTKPASPAPQTPNRQAGSRDAAGNQSGSDRRVLFSGNVDKSPIASSPIKEPYEPRSILKVSPPKAALPEPVGGDIAQEWPAGFLVQREPNDATSVELIRKCYRLLQREDNPRRFEILATLHNTLKINSVEFNTRELNHTDVSSIAKVASAEIAKAYVSPHMDFNAVESRTTILGVKLITTVMSMFEVSQTAEIVEMLCALVLRPRISKAMASAFVQFCKEQSCILPGGSSEMAINALITMQFYPSGTIFHEKVLALKKIGSKAPASMLKTCNKWFPFILATIMSVDLGSHQRVLQAVVALLNEWAPNCNPSIREDVLALMSESADVFVKSHAVEASSNLLEDGLSVCGLLVRTLNITLRRGSYVEAMKIWALITYSISAFTWNKGIEDWPHLEAWISVFTECFNRDGFPPKIAALEAWKGIIFAYQSSMVYRASLSPKTDSEEELIDLKFHVLAHPFFGLAVELSDTLFVEYKKLFVRIYHSLYKFLTRNPQDEGGAVNGAIKWICTIMGQFFLAESRSVEQLEFGINFLEQMLTSNHSKPDSAQLKLQKDCFVDDIAVDSLSVLPINTLWVSSSPDQFVNVLKIACKCNIPVTRKLKLITLFVRGLRTGLSPSSVSFTRWMEPVIAMLLDTFFETEQDCPEPGDMKEIEGILADFFKAIDILNSLYLQGEHQSIFIVVSQWLRKLDEKDSQHGSNVVAGYLNKIFSLDVNRYVQACDQLLNHCQGFEKLVTDSLVAHVCSAYFTASPLVWTSIFKKLGEAHYVDILSRLVLYEIGHDSTIDAQKHDEFWQATNVKTVSEEQLYVLYGILISRPGTELLRYRVSNCILNEKPTLYLPIVNRVLNRLISEGQCSKKELELFLQKKANLTHHSAAAGNILLKEMFRLVSRLQELIEGVPQAQSSSEPSNAKSEAEKVQNVAAKETPKQPVQQTPEPEQNRPQETAGQEAQLKQSESKQSEQEQPEQQKSKTQEPGRQDFLTAGTSAELTTFVIRSDDEAEVQPTDKSGTTPEQPVATSSPQKLTEQPASESVVSKSPQTNTRAQDQPTAQPHTVSPVLAPSNSSPAKPPSRVAVQPVVEAPMTAPPEPSASRTELPLAQDDGVGQHQPASDPPPQRPPPAVELSTPRQQTPAGQWQMPPVRDSAERSFLGQDTSQFLPPYPPMPYYGYPYYPMMPPATGTAEMPPHMHHMPMYYPMPYAWPAPFPGPERALDSKDPENWVKLEELVTKLARENFDGLDGLEITKKRKLEDDLFTLLTCLKRRR</sequence>
<comment type="caution">
    <text evidence="3">The sequence shown here is derived from an EMBL/GenBank/DDBJ whole genome shotgun (WGS) entry which is preliminary data.</text>
</comment>
<dbReference type="InterPro" id="IPR022031">
    <property type="entry name" value="Rif1_N"/>
</dbReference>
<dbReference type="SUPFAM" id="SSF48371">
    <property type="entry name" value="ARM repeat"/>
    <property type="match status" value="1"/>
</dbReference>
<gene>
    <name evidence="3" type="ORF">KL928_002181</name>
</gene>
<evidence type="ECO:0000256" key="1">
    <source>
        <dbReference type="SAM" id="MobiDB-lite"/>
    </source>
</evidence>
<organism evidence="3 4">
    <name type="scientific">Pichia angusta</name>
    <name type="common">Yeast</name>
    <name type="synonym">Hansenula polymorpha</name>
    <dbReference type="NCBI Taxonomy" id="870730"/>
    <lineage>
        <taxon>Eukaryota</taxon>
        <taxon>Fungi</taxon>
        <taxon>Dikarya</taxon>
        <taxon>Ascomycota</taxon>
        <taxon>Saccharomycotina</taxon>
        <taxon>Pichiomycetes</taxon>
        <taxon>Pichiales</taxon>
        <taxon>Pichiaceae</taxon>
        <taxon>Ogataea</taxon>
    </lineage>
</organism>
<feature type="compositionally biased region" description="Low complexity" evidence="1">
    <location>
        <begin position="176"/>
        <end position="187"/>
    </location>
</feature>
<dbReference type="GeneID" id="66126232"/>
<feature type="compositionally biased region" description="Polar residues" evidence="1">
    <location>
        <begin position="1167"/>
        <end position="1184"/>
    </location>
</feature>
<evidence type="ECO:0000313" key="3">
    <source>
        <dbReference type="EMBL" id="KAG7819507.1"/>
    </source>
</evidence>
<dbReference type="RefSeq" id="XP_043060386.1">
    <property type="nucleotide sequence ID" value="XM_043202629.1"/>
</dbReference>
<feature type="compositionally biased region" description="Polar residues" evidence="1">
    <location>
        <begin position="1243"/>
        <end position="1292"/>
    </location>
</feature>
<evidence type="ECO:0000313" key="4">
    <source>
        <dbReference type="Proteomes" id="UP001196530"/>
    </source>
</evidence>
<dbReference type="PANTHER" id="PTHR36721:SF15">
    <property type="entry name" value="EN_SPM-LIKE TRANSPOSON PROTEIN"/>
    <property type="match status" value="1"/>
</dbReference>
<dbReference type="Proteomes" id="UP001196530">
    <property type="component" value="Unassembled WGS sequence"/>
</dbReference>
<feature type="compositionally biased region" description="Polar residues" evidence="1">
    <location>
        <begin position="1"/>
        <end position="22"/>
    </location>
</feature>
<feature type="domain" description="Telomere-associated protein Rif1 N-terminal" evidence="2">
    <location>
        <begin position="360"/>
        <end position="669"/>
    </location>
</feature>
<feature type="compositionally biased region" description="Polar residues" evidence="1">
    <location>
        <begin position="1139"/>
        <end position="1150"/>
    </location>
</feature>